<dbReference type="OrthoDB" id="416217at2759"/>
<dbReference type="GeneID" id="63851851"/>
<proteinExistence type="predicted"/>
<organism evidence="4 5">
    <name type="scientific">Cucurbitaria berberidis CBS 394.84</name>
    <dbReference type="NCBI Taxonomy" id="1168544"/>
    <lineage>
        <taxon>Eukaryota</taxon>
        <taxon>Fungi</taxon>
        <taxon>Dikarya</taxon>
        <taxon>Ascomycota</taxon>
        <taxon>Pezizomycotina</taxon>
        <taxon>Dothideomycetes</taxon>
        <taxon>Pleosporomycetidae</taxon>
        <taxon>Pleosporales</taxon>
        <taxon>Pleosporineae</taxon>
        <taxon>Cucurbitariaceae</taxon>
        <taxon>Cucurbitaria</taxon>
    </lineage>
</organism>
<dbReference type="SUPFAM" id="SSF57701">
    <property type="entry name" value="Zn2/Cys6 DNA-binding domain"/>
    <property type="match status" value="1"/>
</dbReference>
<accession>A0A9P4GTU0</accession>
<feature type="domain" description="Zn(2)-C6 fungal-type" evidence="3">
    <location>
        <begin position="90"/>
        <end position="120"/>
    </location>
</feature>
<reference evidence="4" key="1">
    <citation type="submission" date="2020-01" db="EMBL/GenBank/DDBJ databases">
        <authorList>
            <consortium name="DOE Joint Genome Institute"/>
            <person name="Haridas S."/>
            <person name="Albert R."/>
            <person name="Binder M."/>
            <person name="Bloem J."/>
            <person name="Labutti K."/>
            <person name="Salamov A."/>
            <person name="Andreopoulos B."/>
            <person name="Baker S.E."/>
            <person name="Barry K."/>
            <person name="Bills G."/>
            <person name="Bluhm B.H."/>
            <person name="Cannon C."/>
            <person name="Castanera R."/>
            <person name="Culley D.E."/>
            <person name="Daum C."/>
            <person name="Ezra D."/>
            <person name="Gonzalez J.B."/>
            <person name="Henrissat B."/>
            <person name="Kuo A."/>
            <person name="Liang C."/>
            <person name="Lipzen A."/>
            <person name="Lutzoni F."/>
            <person name="Magnuson J."/>
            <person name="Mondo S."/>
            <person name="Nolan M."/>
            <person name="Ohm R."/>
            <person name="Pangilinan J."/>
            <person name="Park H.-J."/>
            <person name="Ramirez L."/>
            <person name="Alfaro M."/>
            <person name="Sun H."/>
            <person name="Tritt A."/>
            <person name="Yoshinaga Y."/>
            <person name="Zwiers L.-H."/>
            <person name="Turgeon B.G."/>
            <person name="Goodwin S.B."/>
            <person name="Spatafora J.W."/>
            <person name="Crous P.W."/>
            <person name="Grigoriev I.V."/>
        </authorList>
    </citation>
    <scope>NUCLEOTIDE SEQUENCE</scope>
    <source>
        <strain evidence="4">CBS 394.84</strain>
    </source>
</reference>
<dbReference type="PROSITE" id="PS50048">
    <property type="entry name" value="ZN2_CY6_FUNGAL_2"/>
    <property type="match status" value="1"/>
</dbReference>
<dbReference type="Pfam" id="PF11951">
    <property type="entry name" value="Fungal_trans_2"/>
    <property type="match status" value="1"/>
</dbReference>
<dbReference type="CDD" id="cd00067">
    <property type="entry name" value="GAL4"/>
    <property type="match status" value="1"/>
</dbReference>
<dbReference type="PROSITE" id="PS00463">
    <property type="entry name" value="ZN2_CY6_FUNGAL_1"/>
    <property type="match status" value="1"/>
</dbReference>
<name>A0A9P4GTU0_9PLEO</name>
<dbReference type="PANTHER" id="PTHR47784:SF7">
    <property type="entry name" value="ZN(II)2CYS6 TRANSCRIPTION FACTOR (EUROFUNG)"/>
    <property type="match status" value="1"/>
</dbReference>
<evidence type="ECO:0000313" key="4">
    <source>
        <dbReference type="EMBL" id="KAF1851687.1"/>
    </source>
</evidence>
<gene>
    <name evidence="4" type="ORF">K460DRAFT_373639</name>
</gene>
<dbReference type="InterPro" id="IPR021858">
    <property type="entry name" value="Fun_TF"/>
</dbReference>
<feature type="compositionally biased region" description="Low complexity" evidence="2">
    <location>
        <begin position="360"/>
        <end position="377"/>
    </location>
</feature>
<evidence type="ECO:0000313" key="5">
    <source>
        <dbReference type="Proteomes" id="UP000800039"/>
    </source>
</evidence>
<dbReference type="RefSeq" id="XP_040794250.1">
    <property type="nucleotide sequence ID" value="XM_040934600.1"/>
</dbReference>
<dbReference type="InterPro" id="IPR001138">
    <property type="entry name" value="Zn2Cys6_DnaBD"/>
</dbReference>
<dbReference type="Proteomes" id="UP000800039">
    <property type="component" value="Unassembled WGS sequence"/>
</dbReference>
<feature type="region of interest" description="Disordered" evidence="2">
    <location>
        <begin position="357"/>
        <end position="377"/>
    </location>
</feature>
<dbReference type="AlphaFoldDB" id="A0A9P4GTU0"/>
<keyword evidence="1" id="KW-0539">Nucleus</keyword>
<dbReference type="PRINTS" id="PR00755">
    <property type="entry name" value="AFLATOXINBRP"/>
</dbReference>
<dbReference type="InterPro" id="IPR053157">
    <property type="entry name" value="Sterol_Uptake_Regulator"/>
</dbReference>
<dbReference type="PANTHER" id="PTHR47784">
    <property type="entry name" value="STEROL UPTAKE CONTROL PROTEIN 2"/>
    <property type="match status" value="1"/>
</dbReference>
<evidence type="ECO:0000256" key="1">
    <source>
        <dbReference type="ARBA" id="ARBA00023242"/>
    </source>
</evidence>
<evidence type="ECO:0000256" key="2">
    <source>
        <dbReference type="SAM" id="MobiDB-lite"/>
    </source>
</evidence>
<dbReference type="Pfam" id="PF00172">
    <property type="entry name" value="Zn_clus"/>
    <property type="match status" value="1"/>
</dbReference>
<sequence length="560" mass="62741">MLVEDMFDGWLAIPSITDFLTEEAPPDCHVPPEQATVTETPKHTTNEPARLWGLNVDDSPNQLLSTPGESTSTTSRVARQRRGHTKSRLGCVTCRKRKVKCQETWPSCANCMKRGVVCRYPAIFKYAQRDRIVSEALSPRQFVQLSDTPTMFSSDDMRLFHHYLISAYPGIPHDYEDIWTIDVPKYSHQNTYLMHAILALAGSHLALQVENPPVKLALTHRQKAIVGLEDAFTKWPPSAEDAHIMLATSYLLSFQSCCIEDGFMDNVLSLRGCAFLSQLICGHGLKGPFALRANMHSATMDLTFKNFPHLDQELACEALQSMRKFSHLLAEPTTHAIEKAVIAQLVETIRPLLERDPVATPDTTTTPGLSDTSTEVTTSCTSSEAHTTYTVPNDRVYFMNPLFPTDLTTSFDDIDWDTVTIPPSSNRDPLRSFNALMSTLVVFSTWPYDALVHLFSPTNQLGNVVLAHCCTVRVIISPLSAPKNAMRTPIRAMIEWAVKIVAAVEDDENVKWTEYVAWPKKILQCMQACVEKKKGSTFEDLYEMLLNDPGAFKEGRARRA</sequence>
<dbReference type="Gene3D" id="4.10.240.10">
    <property type="entry name" value="Zn(2)-C6 fungal-type DNA-binding domain"/>
    <property type="match status" value="1"/>
</dbReference>
<dbReference type="GO" id="GO:0008270">
    <property type="term" value="F:zinc ion binding"/>
    <property type="evidence" value="ECO:0007669"/>
    <property type="project" value="InterPro"/>
</dbReference>
<dbReference type="GO" id="GO:0001228">
    <property type="term" value="F:DNA-binding transcription activator activity, RNA polymerase II-specific"/>
    <property type="evidence" value="ECO:0007669"/>
    <property type="project" value="TreeGrafter"/>
</dbReference>
<evidence type="ECO:0000259" key="3">
    <source>
        <dbReference type="PROSITE" id="PS50048"/>
    </source>
</evidence>
<dbReference type="EMBL" id="ML976614">
    <property type="protein sequence ID" value="KAF1851687.1"/>
    <property type="molecule type" value="Genomic_DNA"/>
</dbReference>
<dbReference type="InterPro" id="IPR036864">
    <property type="entry name" value="Zn2-C6_fun-type_DNA-bd_sf"/>
</dbReference>
<protein>
    <recommendedName>
        <fullName evidence="3">Zn(2)-C6 fungal-type domain-containing protein</fullName>
    </recommendedName>
</protein>
<comment type="caution">
    <text evidence="4">The sequence shown here is derived from an EMBL/GenBank/DDBJ whole genome shotgun (WGS) entry which is preliminary data.</text>
</comment>
<keyword evidence="5" id="KW-1185">Reference proteome</keyword>
<dbReference type="SMART" id="SM00066">
    <property type="entry name" value="GAL4"/>
    <property type="match status" value="1"/>
</dbReference>